<dbReference type="AlphaFoldDB" id="K2FEY2"/>
<comment type="caution">
    <text evidence="6">The sequence shown here is derived from an EMBL/GenBank/DDBJ whole genome shotgun (WGS) entry which is preliminary data.</text>
</comment>
<proteinExistence type="predicted"/>
<dbReference type="PANTHER" id="PTHR14226:SF29">
    <property type="entry name" value="NEUROPATHY TARGET ESTERASE SWS"/>
    <property type="match status" value="1"/>
</dbReference>
<keyword evidence="1 4" id="KW-0378">Hydrolase</keyword>
<keyword evidence="3 4" id="KW-0443">Lipid metabolism</keyword>
<dbReference type="PROSITE" id="PS51635">
    <property type="entry name" value="PNPLA"/>
    <property type="match status" value="1"/>
</dbReference>
<reference evidence="6" key="1">
    <citation type="journal article" date="2012" name="Science">
        <title>Fermentation, hydrogen, and sulfur metabolism in multiple uncultivated bacterial phyla.</title>
        <authorList>
            <person name="Wrighton K.C."/>
            <person name="Thomas B.C."/>
            <person name="Sharon I."/>
            <person name="Miller C.S."/>
            <person name="Castelle C.J."/>
            <person name="VerBerkmoes N.C."/>
            <person name="Wilkins M.J."/>
            <person name="Hettich R.L."/>
            <person name="Lipton M.S."/>
            <person name="Williams K.H."/>
            <person name="Long P.E."/>
            <person name="Banfield J.F."/>
        </authorList>
    </citation>
    <scope>NUCLEOTIDE SEQUENCE [LARGE SCALE GENOMIC DNA]</scope>
</reference>
<comment type="caution">
    <text evidence="4">Lacks conserved residue(s) required for the propagation of feature annotation.</text>
</comment>
<feature type="active site" description="Proton acceptor" evidence="4">
    <location>
        <position position="157"/>
    </location>
</feature>
<evidence type="ECO:0000259" key="5">
    <source>
        <dbReference type="PROSITE" id="PS51635"/>
    </source>
</evidence>
<dbReference type="InterPro" id="IPR016035">
    <property type="entry name" value="Acyl_Trfase/lysoPLipase"/>
</dbReference>
<gene>
    <name evidence="6" type="ORF">ACD_2C00098G0005</name>
</gene>
<dbReference type="GO" id="GO:0016042">
    <property type="term" value="P:lipid catabolic process"/>
    <property type="evidence" value="ECO:0007669"/>
    <property type="project" value="UniProtKB-UniRule"/>
</dbReference>
<protein>
    <submittedName>
        <fullName evidence="6">Phospholipase, patatin family</fullName>
    </submittedName>
</protein>
<name>K2FEY2_9BACT</name>
<evidence type="ECO:0000256" key="1">
    <source>
        <dbReference type="ARBA" id="ARBA00022801"/>
    </source>
</evidence>
<sequence>MLKIFSRHKDFWLALGWWAARWLAHIWIIKFLEENDLRPSEISWTSMGSIIWALYAFWKTSDEMREIVSQINFLKLIDFNMRRWLIAWNKIKKYLIGIFWDIRIEELKIPIKIISTDISSWEKMIFDSWNLVDAIRSSISIPWIIMPYALWNKEFVDGWLINNLPIEVLAEKNILAVSVLRDISRPLKSKLKFMGFEMKHNVFWMNYQILQKAIDIMMKQNEDRSLHSWKNVILLHPNFPWIDYYEFNKYDEIINIWYKWAHSEKEKFKELL</sequence>
<dbReference type="PANTHER" id="PTHR14226">
    <property type="entry name" value="NEUROPATHY TARGET ESTERASE/SWISS CHEESE D.MELANOGASTER"/>
    <property type="match status" value="1"/>
</dbReference>
<evidence type="ECO:0000256" key="2">
    <source>
        <dbReference type="ARBA" id="ARBA00022963"/>
    </source>
</evidence>
<dbReference type="InterPro" id="IPR050301">
    <property type="entry name" value="NTE"/>
</dbReference>
<organism evidence="6">
    <name type="scientific">uncultured bacterium</name>
    <name type="common">gcode 4</name>
    <dbReference type="NCBI Taxonomy" id="1234023"/>
    <lineage>
        <taxon>Bacteria</taxon>
        <taxon>environmental samples</taxon>
    </lineage>
</organism>
<evidence type="ECO:0000256" key="3">
    <source>
        <dbReference type="ARBA" id="ARBA00023098"/>
    </source>
</evidence>
<dbReference type="EMBL" id="AMFJ01000098">
    <property type="protein sequence ID" value="EKE29776.1"/>
    <property type="molecule type" value="Genomic_DNA"/>
</dbReference>
<evidence type="ECO:0000313" key="6">
    <source>
        <dbReference type="EMBL" id="EKE29776.1"/>
    </source>
</evidence>
<dbReference type="SUPFAM" id="SSF52151">
    <property type="entry name" value="FabD/lysophospholipase-like"/>
    <property type="match status" value="1"/>
</dbReference>
<accession>K2FEY2</accession>
<dbReference type="GO" id="GO:0016787">
    <property type="term" value="F:hydrolase activity"/>
    <property type="evidence" value="ECO:0007669"/>
    <property type="project" value="UniProtKB-UniRule"/>
</dbReference>
<feature type="active site" description="Nucleophile" evidence="4">
    <location>
        <position position="46"/>
    </location>
</feature>
<dbReference type="Gene3D" id="3.40.1090.10">
    <property type="entry name" value="Cytosolic phospholipase A2 catalytic domain"/>
    <property type="match status" value="2"/>
</dbReference>
<dbReference type="InterPro" id="IPR002641">
    <property type="entry name" value="PNPLA_dom"/>
</dbReference>
<feature type="domain" description="PNPLA" evidence="5">
    <location>
        <begin position="13"/>
        <end position="170"/>
    </location>
</feature>
<dbReference type="Pfam" id="PF01734">
    <property type="entry name" value="Patatin"/>
    <property type="match status" value="1"/>
</dbReference>
<evidence type="ECO:0000256" key="4">
    <source>
        <dbReference type="PROSITE-ProRule" id="PRU01161"/>
    </source>
</evidence>
<keyword evidence="2 4" id="KW-0442">Lipid degradation</keyword>